<feature type="region of interest" description="Disordered" evidence="1">
    <location>
        <begin position="208"/>
        <end position="272"/>
    </location>
</feature>
<dbReference type="EMBL" id="JBEAFC010000003">
    <property type="protein sequence ID" value="KAL1563904.1"/>
    <property type="molecule type" value="Genomic_DNA"/>
</dbReference>
<dbReference type="Proteomes" id="UP001567538">
    <property type="component" value="Unassembled WGS sequence"/>
</dbReference>
<reference evidence="3 4" key="1">
    <citation type="submission" date="2024-06" db="EMBL/GenBank/DDBJ databases">
        <title>A chromosome level genome sequence of Diviner's sage (Salvia divinorum).</title>
        <authorList>
            <person name="Ford S.A."/>
            <person name="Ro D.-K."/>
            <person name="Ness R.W."/>
            <person name="Phillips M.A."/>
        </authorList>
    </citation>
    <scope>NUCLEOTIDE SEQUENCE [LARGE SCALE GENOMIC DNA]</scope>
    <source>
        <strain evidence="3">SAF-2024a</strain>
        <tissue evidence="3">Leaf</tissue>
    </source>
</reference>
<dbReference type="AlphaFoldDB" id="A0ABD1I8E2"/>
<feature type="domain" description="Retrotransposon gag" evidence="2">
    <location>
        <begin position="86"/>
        <end position="183"/>
    </location>
</feature>
<organism evidence="3 4">
    <name type="scientific">Salvia divinorum</name>
    <name type="common">Maria pastora</name>
    <name type="synonym">Diviner's sage</name>
    <dbReference type="NCBI Taxonomy" id="28513"/>
    <lineage>
        <taxon>Eukaryota</taxon>
        <taxon>Viridiplantae</taxon>
        <taxon>Streptophyta</taxon>
        <taxon>Embryophyta</taxon>
        <taxon>Tracheophyta</taxon>
        <taxon>Spermatophyta</taxon>
        <taxon>Magnoliopsida</taxon>
        <taxon>eudicotyledons</taxon>
        <taxon>Gunneridae</taxon>
        <taxon>Pentapetalae</taxon>
        <taxon>asterids</taxon>
        <taxon>lamiids</taxon>
        <taxon>Lamiales</taxon>
        <taxon>Lamiaceae</taxon>
        <taxon>Nepetoideae</taxon>
        <taxon>Mentheae</taxon>
        <taxon>Salviinae</taxon>
        <taxon>Salvia</taxon>
        <taxon>Salvia subgen. Calosphace</taxon>
    </lineage>
</organism>
<comment type="caution">
    <text evidence="3">The sequence shown here is derived from an EMBL/GenBank/DDBJ whole genome shotgun (WGS) entry which is preliminary data.</text>
</comment>
<dbReference type="PANTHER" id="PTHR34482:SF36">
    <property type="entry name" value="RETROTRANSPOSON GAG DOMAIN-CONTAINING PROTEIN"/>
    <property type="match status" value="1"/>
</dbReference>
<name>A0ABD1I8E2_SALDI</name>
<evidence type="ECO:0000313" key="3">
    <source>
        <dbReference type="EMBL" id="KAL1563904.1"/>
    </source>
</evidence>
<keyword evidence="4" id="KW-1185">Reference proteome</keyword>
<feature type="region of interest" description="Disordered" evidence="1">
    <location>
        <begin position="1"/>
        <end position="38"/>
    </location>
</feature>
<proteinExistence type="predicted"/>
<dbReference type="InterPro" id="IPR005162">
    <property type="entry name" value="Retrotrans_gag_dom"/>
</dbReference>
<evidence type="ECO:0000313" key="4">
    <source>
        <dbReference type="Proteomes" id="UP001567538"/>
    </source>
</evidence>
<dbReference type="PANTHER" id="PTHR34482">
    <property type="entry name" value="DNA DAMAGE-INDUCIBLE PROTEIN 1-LIKE"/>
    <property type="match status" value="1"/>
</dbReference>
<protein>
    <recommendedName>
        <fullName evidence="2">Retrotransposon gag domain-containing protein</fullName>
    </recommendedName>
</protein>
<sequence length="272" mass="31678">MPPRRRAAVHSENEASNATENSVGPERQPPPLPQLPDRNIEKEFRKEHPPVFDGMGDPAKAEAWIRAMERIFKFLRCTDQERLSCVTYQLTGSAEFWWETKQRTMTREQLDAMTWENFKEKVYDKYIPRSYRKAKEVEFYNLKQGRMTVTEYDRALCDTSRYASEQVNTDDKMAEKFCAGLRHEIRMALASLGRLSYAESLSRALDVEKAMPRERTAPPTTPTPPTSQQNFHEKRKWNGNRGVYDNKRFQGIPNSVQNKGKQAIPYQGGEYR</sequence>
<gene>
    <name evidence="3" type="ORF">AAHA92_06323</name>
</gene>
<evidence type="ECO:0000256" key="1">
    <source>
        <dbReference type="SAM" id="MobiDB-lite"/>
    </source>
</evidence>
<evidence type="ECO:0000259" key="2">
    <source>
        <dbReference type="Pfam" id="PF03732"/>
    </source>
</evidence>
<dbReference type="Pfam" id="PF03732">
    <property type="entry name" value="Retrotrans_gag"/>
    <property type="match status" value="1"/>
</dbReference>
<accession>A0ABD1I8E2</accession>